<dbReference type="GO" id="GO:0005829">
    <property type="term" value="C:cytosol"/>
    <property type="evidence" value="ECO:0007669"/>
    <property type="project" value="TreeGrafter"/>
</dbReference>
<dbReference type="Proteomes" id="UP000324738">
    <property type="component" value="Unassembled WGS sequence"/>
</dbReference>
<dbReference type="SUPFAM" id="SSF55298">
    <property type="entry name" value="YjgF-like"/>
    <property type="match status" value="1"/>
</dbReference>
<accession>A0A5B0E0E4</accession>
<sequence length="126" mass="13749">MTKRLLIEGATKRLGAYAHAVTANGMVYVSGQGPAHPDTGAVPEAFEAQVHQVFANVKQILEGAQSDISEVVKLNVYLSDLSLFDAYNRIYEEYFGHVLPARTTIGCELPNIMVEVDCVAVIRLDP</sequence>
<dbReference type="NCBIfam" id="TIGR00004">
    <property type="entry name" value="Rid family detoxifying hydrolase"/>
    <property type="match status" value="1"/>
</dbReference>
<comment type="caution">
    <text evidence="2">The sequence shown here is derived from an EMBL/GenBank/DDBJ whole genome shotgun (WGS) entry which is preliminary data.</text>
</comment>
<dbReference type="Pfam" id="PF01042">
    <property type="entry name" value="Ribonuc_L-PSP"/>
    <property type="match status" value="1"/>
</dbReference>
<dbReference type="GO" id="GO:0019239">
    <property type="term" value="F:deaminase activity"/>
    <property type="evidence" value="ECO:0007669"/>
    <property type="project" value="TreeGrafter"/>
</dbReference>
<comment type="similarity">
    <text evidence="1">Belongs to the RutC family.</text>
</comment>
<dbReference type="OrthoDB" id="583118at2"/>
<protein>
    <submittedName>
        <fullName evidence="2">RidA family protein</fullName>
    </submittedName>
</protein>
<dbReference type="FunFam" id="3.30.1330.40:FF:000001">
    <property type="entry name" value="L-PSP family endoribonuclease"/>
    <property type="match status" value="1"/>
</dbReference>
<name>A0A5B0E0E4_9HYPH</name>
<dbReference type="EMBL" id="VTWH01000001">
    <property type="protein sequence ID" value="KAA0971762.1"/>
    <property type="molecule type" value="Genomic_DNA"/>
</dbReference>
<reference evidence="2 3" key="1">
    <citation type="submission" date="2019-08" db="EMBL/GenBank/DDBJ databases">
        <title>Aureimonas fodiniaquatilis sp. nov., isolated from a coal mine wastewater.</title>
        <authorList>
            <person name="Kim W."/>
        </authorList>
    </citation>
    <scope>NUCLEOTIDE SEQUENCE [LARGE SCALE GENOMIC DNA]</scope>
    <source>
        <strain evidence="2 3">CAU 1482</strain>
    </source>
</reference>
<dbReference type="RefSeq" id="WP_149296779.1">
    <property type="nucleotide sequence ID" value="NZ_VTWH01000001.1"/>
</dbReference>
<dbReference type="CDD" id="cd00448">
    <property type="entry name" value="YjgF_YER057c_UK114_family"/>
    <property type="match status" value="1"/>
</dbReference>
<dbReference type="InterPro" id="IPR035959">
    <property type="entry name" value="RutC-like_sf"/>
</dbReference>
<dbReference type="InterPro" id="IPR006175">
    <property type="entry name" value="YjgF/YER057c/UK114"/>
</dbReference>
<dbReference type="PANTHER" id="PTHR11803">
    <property type="entry name" value="2-IMINOBUTANOATE/2-IMINOPROPANOATE DEAMINASE RIDA"/>
    <property type="match status" value="1"/>
</dbReference>
<organism evidence="2 3">
    <name type="scientific">Aureimonas fodinaquatilis</name>
    <dbReference type="NCBI Taxonomy" id="2565783"/>
    <lineage>
        <taxon>Bacteria</taxon>
        <taxon>Pseudomonadati</taxon>
        <taxon>Pseudomonadota</taxon>
        <taxon>Alphaproteobacteria</taxon>
        <taxon>Hyphomicrobiales</taxon>
        <taxon>Aurantimonadaceae</taxon>
        <taxon>Aureimonas</taxon>
    </lineage>
</organism>
<dbReference type="PANTHER" id="PTHR11803:SF58">
    <property type="entry name" value="PROTEIN HMF1-RELATED"/>
    <property type="match status" value="1"/>
</dbReference>
<evidence type="ECO:0000313" key="3">
    <source>
        <dbReference type="Proteomes" id="UP000324738"/>
    </source>
</evidence>
<gene>
    <name evidence="2" type="ORF">FPY71_01115</name>
</gene>
<dbReference type="InterPro" id="IPR006056">
    <property type="entry name" value="RidA"/>
</dbReference>
<dbReference type="Gene3D" id="3.30.1330.40">
    <property type="entry name" value="RutC-like"/>
    <property type="match status" value="1"/>
</dbReference>
<proteinExistence type="inferred from homology"/>
<evidence type="ECO:0000313" key="2">
    <source>
        <dbReference type="EMBL" id="KAA0971762.1"/>
    </source>
</evidence>
<dbReference type="AlphaFoldDB" id="A0A5B0E0E4"/>
<evidence type="ECO:0000256" key="1">
    <source>
        <dbReference type="ARBA" id="ARBA00010552"/>
    </source>
</evidence>
<keyword evidence="3" id="KW-1185">Reference proteome</keyword>